<dbReference type="Pfam" id="PF00916">
    <property type="entry name" value="Sulfate_transp"/>
    <property type="match status" value="1"/>
</dbReference>
<feature type="transmembrane region" description="Helical" evidence="5">
    <location>
        <begin position="215"/>
        <end position="233"/>
    </location>
</feature>
<feature type="transmembrane region" description="Helical" evidence="5">
    <location>
        <begin position="115"/>
        <end position="135"/>
    </location>
</feature>
<feature type="transmembrane region" description="Helical" evidence="5">
    <location>
        <begin position="449"/>
        <end position="479"/>
    </location>
</feature>
<gene>
    <name evidence="7" type="ORF">DFO67_101133</name>
</gene>
<evidence type="ECO:0000256" key="5">
    <source>
        <dbReference type="SAM" id="Phobius"/>
    </source>
</evidence>
<keyword evidence="3 5" id="KW-1133">Transmembrane helix</keyword>
<dbReference type="InterPro" id="IPR052706">
    <property type="entry name" value="Membrane-Transporter-like"/>
</dbReference>
<name>A0A4R8G098_9GAMM</name>
<evidence type="ECO:0000259" key="6">
    <source>
        <dbReference type="PROSITE" id="PS50801"/>
    </source>
</evidence>
<dbReference type="AlphaFoldDB" id="A0A4R8G098"/>
<dbReference type="InterPro" id="IPR002645">
    <property type="entry name" value="STAS_dom"/>
</dbReference>
<dbReference type="Gene3D" id="3.30.750.24">
    <property type="entry name" value="STAS domain"/>
    <property type="match status" value="1"/>
</dbReference>
<dbReference type="PANTHER" id="PTHR43310:SF1">
    <property type="entry name" value="SULFATE TRANSPORTER YBAR-RELATED"/>
    <property type="match status" value="1"/>
</dbReference>
<protein>
    <submittedName>
        <fullName evidence="7">SulP family sulfate permease</fullName>
    </submittedName>
</protein>
<dbReference type="EMBL" id="SOEC01000001">
    <property type="protein sequence ID" value="TDX32839.1"/>
    <property type="molecule type" value="Genomic_DNA"/>
</dbReference>
<proteinExistence type="predicted"/>
<accession>A0A4R8G098</accession>
<dbReference type="PROSITE" id="PS50801">
    <property type="entry name" value="STAS"/>
    <property type="match status" value="1"/>
</dbReference>
<dbReference type="Pfam" id="PF01740">
    <property type="entry name" value="STAS"/>
    <property type="match status" value="1"/>
</dbReference>
<keyword evidence="2 5" id="KW-0812">Transmembrane</keyword>
<evidence type="ECO:0000256" key="1">
    <source>
        <dbReference type="ARBA" id="ARBA00004141"/>
    </source>
</evidence>
<dbReference type="GO" id="GO:0016020">
    <property type="term" value="C:membrane"/>
    <property type="evidence" value="ECO:0007669"/>
    <property type="project" value="UniProtKB-SubCell"/>
</dbReference>
<dbReference type="CDD" id="cd07042">
    <property type="entry name" value="STAS_SulP_like_sulfate_transporter"/>
    <property type="match status" value="1"/>
</dbReference>
<comment type="caution">
    <text evidence="7">The sequence shown here is derived from an EMBL/GenBank/DDBJ whole genome shotgun (WGS) entry which is preliminary data.</text>
</comment>
<feature type="transmembrane region" description="Helical" evidence="5">
    <location>
        <begin position="311"/>
        <end position="332"/>
    </location>
</feature>
<evidence type="ECO:0000313" key="8">
    <source>
        <dbReference type="Proteomes" id="UP000294489"/>
    </source>
</evidence>
<sequence length="593" mass="64266">MVAFVDDIHDWKRHPDAFIQCRLQSTLAPDLPPHALGMLRWHGLVSSFSAHVQRVPCVTLAVSYGLPVIRNSAAMLFLPWGACPMRKRERLTITESRMIRSLRQTWFSNLKNDTLAGIVVALALIPEAIAFSIIAGVDPKVGLYASFCIAVITAFAGGRPAMISAATGAMALLMVTLVREHGLEYLLAATLLTGVLQIGAGYLRLGELMRFVSRSVVTGFVNALAILIFMAQLPELTGVTWHVYAMTAAGLGIIYLFPLLPKIGKTVPSPLVCIVVLTIVYLMSGMDIRTVGDMGELPDALPVFLWPEVPLTLETLVIIFPYSIMLCVVGLLESMMTATIVDELTDTPSDKNRECKGQGLANIGAGLLGGMAGCAMIGQSVINVKSGGRTRLSTLIAGVGLLLLVVFLSDWVSQIPMAALVAVMIMVSIGTFSWESLRDLKKHPLSTNIVMLATVAVVVATHNLAIGVFVGVLLASLFFANKVGRVLYIGSETSDDGRTRHYQVVGQVFFTSADRFVDAFDFKETLERVRIDLSRAHFWDITAVGALDKVVIKFRREGTEVEIVGLNEASATIVDRFAVHDKPEAVEKMMGGH</sequence>
<evidence type="ECO:0000256" key="4">
    <source>
        <dbReference type="ARBA" id="ARBA00023136"/>
    </source>
</evidence>
<evidence type="ECO:0000313" key="7">
    <source>
        <dbReference type="EMBL" id="TDX32839.1"/>
    </source>
</evidence>
<evidence type="ECO:0000256" key="2">
    <source>
        <dbReference type="ARBA" id="ARBA00022692"/>
    </source>
</evidence>
<dbReference type="PANTHER" id="PTHR43310">
    <property type="entry name" value="SULFATE TRANSPORTER YBAR-RELATED"/>
    <property type="match status" value="1"/>
</dbReference>
<dbReference type="InterPro" id="IPR036513">
    <property type="entry name" value="STAS_dom_sf"/>
</dbReference>
<feature type="transmembrane region" description="Helical" evidence="5">
    <location>
        <begin position="271"/>
        <end position="291"/>
    </location>
</feature>
<feature type="transmembrane region" description="Helical" evidence="5">
    <location>
        <begin position="392"/>
        <end position="409"/>
    </location>
</feature>
<comment type="subcellular location">
    <subcellularLocation>
        <location evidence="1">Membrane</location>
        <topology evidence="1">Multi-pass membrane protein</topology>
    </subcellularLocation>
</comment>
<dbReference type="SUPFAM" id="SSF52091">
    <property type="entry name" value="SpoIIaa-like"/>
    <property type="match status" value="1"/>
</dbReference>
<dbReference type="InterPro" id="IPR011547">
    <property type="entry name" value="SLC26A/SulP_dom"/>
</dbReference>
<feature type="transmembrane region" description="Helical" evidence="5">
    <location>
        <begin position="415"/>
        <end position="437"/>
    </location>
</feature>
<organism evidence="7 8">
    <name type="scientific">Modicisalibacter xianhensis</name>
    <dbReference type="NCBI Taxonomy" id="442341"/>
    <lineage>
        <taxon>Bacteria</taxon>
        <taxon>Pseudomonadati</taxon>
        <taxon>Pseudomonadota</taxon>
        <taxon>Gammaproteobacteria</taxon>
        <taxon>Oceanospirillales</taxon>
        <taxon>Halomonadaceae</taxon>
        <taxon>Modicisalibacter</taxon>
    </lineage>
</organism>
<dbReference type="Proteomes" id="UP000294489">
    <property type="component" value="Unassembled WGS sequence"/>
</dbReference>
<keyword evidence="4 5" id="KW-0472">Membrane</keyword>
<reference evidence="7 8" key="1">
    <citation type="submission" date="2019-03" db="EMBL/GenBank/DDBJ databases">
        <title>Freshwater and sediment microbial communities from various areas in North America, analyzing microbe dynamics in response to fracking.</title>
        <authorList>
            <person name="Lamendella R."/>
        </authorList>
    </citation>
    <scope>NUCLEOTIDE SEQUENCE [LARGE SCALE GENOMIC DNA]</scope>
    <source>
        <strain evidence="7 8">6_TX</strain>
    </source>
</reference>
<feature type="domain" description="STAS" evidence="6">
    <location>
        <begin position="502"/>
        <end position="593"/>
    </location>
</feature>
<evidence type="ECO:0000256" key="3">
    <source>
        <dbReference type="ARBA" id="ARBA00022989"/>
    </source>
</evidence>
<feature type="transmembrane region" description="Helical" evidence="5">
    <location>
        <begin position="185"/>
        <end position="203"/>
    </location>
</feature>
<feature type="transmembrane region" description="Helical" evidence="5">
    <location>
        <begin position="239"/>
        <end position="259"/>
    </location>
</feature>
<feature type="transmembrane region" description="Helical" evidence="5">
    <location>
        <begin position="141"/>
        <end position="157"/>
    </location>
</feature>